<evidence type="ECO:0000256" key="5">
    <source>
        <dbReference type="SAM" id="MobiDB-lite"/>
    </source>
</evidence>
<sequence>MKMPLKRGIERESCDFCFRRKIKCDRSARAATGLPICSQCELRQTSCTFESDDIRSQRRRKNPPGESTLSVSTSNDIGSGQHTRFVLVDDKDPRATNSLALAPGNHELPLGPHRYTTDLSSRLLLDDSNSISNPSSEIALQPPARSGFEFEYDFEPNPTELSFLGSIFSRGLGTPSTTTEWENIMPDLALQLDSDLQTSLPSTPNPYCSLDIQSGMLETAIDAYLNFANLALNLLTRDGFLADYRAHRSSSALVFAVACRGCPFTQQTDRWSLQQRLASRFRQAFLETRSSEPSRDTVRLDDLEALALMIDFEYEERETSPLQSQLENLLLTHDSLIAMTLQYRIETRVRTEGDSSASLAMATQRQQHLFWFVYGWDAFRSLDRKTPSRIQDEDIELPRSFLGHENQSYFDAILGLAAIARTMARVLCGSVARRRGARHQDVENMYKQLEEWRKDKCLAAFSIHFSGDASSSEEASPSLGQEASEALPIHKAIVTLLELNCYMQIEACISDYGIEEQSSLMGQIAVMRVRYETLQAAYKIVDVARWIERDTVRSAESASTTTHAMTDLAPGIIRNICAGAHSWICHEAKGLIPSTEVRLLNSGSSVLNGVSENGINVEIPGEWAGSWMGSLATLRDTAAAATSHRDTGCLIERLDKQLGSLTAFIGMPNGQ</sequence>
<dbReference type="CDD" id="cd00067">
    <property type="entry name" value="GAL4"/>
    <property type="match status" value="1"/>
</dbReference>
<dbReference type="Gene3D" id="4.10.240.10">
    <property type="entry name" value="Zn(2)-C6 fungal-type DNA-binding domain"/>
    <property type="match status" value="1"/>
</dbReference>
<evidence type="ECO:0000256" key="3">
    <source>
        <dbReference type="ARBA" id="ARBA00023125"/>
    </source>
</evidence>
<dbReference type="GO" id="GO:0000981">
    <property type="term" value="F:DNA-binding transcription factor activity, RNA polymerase II-specific"/>
    <property type="evidence" value="ECO:0007669"/>
    <property type="project" value="InterPro"/>
</dbReference>
<dbReference type="Pfam" id="PF04082">
    <property type="entry name" value="Fungal_trans"/>
    <property type="match status" value="1"/>
</dbReference>
<comment type="subcellular location">
    <subcellularLocation>
        <location evidence="1">Nucleus</location>
    </subcellularLocation>
</comment>
<feature type="domain" description="Zn(2)-C6 fungal-type" evidence="6">
    <location>
        <begin position="13"/>
        <end position="49"/>
    </location>
</feature>
<dbReference type="GO" id="GO:0006351">
    <property type="term" value="P:DNA-templated transcription"/>
    <property type="evidence" value="ECO:0007669"/>
    <property type="project" value="InterPro"/>
</dbReference>
<organism evidence="7 8">
    <name type="scientific">Xylaria arbuscula</name>
    <dbReference type="NCBI Taxonomy" id="114810"/>
    <lineage>
        <taxon>Eukaryota</taxon>
        <taxon>Fungi</taxon>
        <taxon>Dikarya</taxon>
        <taxon>Ascomycota</taxon>
        <taxon>Pezizomycotina</taxon>
        <taxon>Sordariomycetes</taxon>
        <taxon>Xylariomycetidae</taxon>
        <taxon>Xylariales</taxon>
        <taxon>Xylariaceae</taxon>
        <taxon>Xylaria</taxon>
    </lineage>
</organism>
<dbReference type="VEuPathDB" id="FungiDB:F4678DRAFT_411610"/>
<evidence type="ECO:0000256" key="1">
    <source>
        <dbReference type="ARBA" id="ARBA00004123"/>
    </source>
</evidence>
<protein>
    <recommendedName>
        <fullName evidence="6">Zn(2)-C6 fungal-type domain-containing protein</fullName>
    </recommendedName>
</protein>
<dbReference type="PANTHER" id="PTHR46910:SF3">
    <property type="entry name" value="HALOTOLERANCE PROTEIN 9-RELATED"/>
    <property type="match status" value="1"/>
</dbReference>
<dbReference type="InterPro" id="IPR050987">
    <property type="entry name" value="AtrR-like"/>
</dbReference>
<dbReference type="GO" id="GO:0008270">
    <property type="term" value="F:zinc ion binding"/>
    <property type="evidence" value="ECO:0007669"/>
    <property type="project" value="InterPro"/>
</dbReference>
<keyword evidence="2" id="KW-0479">Metal-binding</keyword>
<dbReference type="Proteomes" id="UP001148614">
    <property type="component" value="Unassembled WGS sequence"/>
</dbReference>
<dbReference type="SUPFAM" id="SSF57701">
    <property type="entry name" value="Zn2/Cys6 DNA-binding domain"/>
    <property type="match status" value="1"/>
</dbReference>
<dbReference type="GO" id="GO:0005634">
    <property type="term" value="C:nucleus"/>
    <property type="evidence" value="ECO:0007669"/>
    <property type="project" value="UniProtKB-SubCell"/>
</dbReference>
<reference evidence="7" key="1">
    <citation type="submission" date="2022-07" db="EMBL/GenBank/DDBJ databases">
        <title>Genome Sequence of Xylaria arbuscula.</title>
        <authorList>
            <person name="Buettner E."/>
        </authorList>
    </citation>
    <scope>NUCLEOTIDE SEQUENCE</scope>
    <source>
        <strain evidence="7">VT107</strain>
    </source>
</reference>
<evidence type="ECO:0000313" key="7">
    <source>
        <dbReference type="EMBL" id="KAJ3568522.1"/>
    </source>
</evidence>
<dbReference type="Pfam" id="PF00172">
    <property type="entry name" value="Zn_clus"/>
    <property type="match status" value="1"/>
</dbReference>
<keyword evidence="8" id="KW-1185">Reference proteome</keyword>
<dbReference type="GO" id="GO:0003677">
    <property type="term" value="F:DNA binding"/>
    <property type="evidence" value="ECO:0007669"/>
    <property type="project" value="UniProtKB-KW"/>
</dbReference>
<evidence type="ECO:0000313" key="8">
    <source>
        <dbReference type="Proteomes" id="UP001148614"/>
    </source>
</evidence>
<dbReference type="InterPro" id="IPR007219">
    <property type="entry name" value="XnlR_reg_dom"/>
</dbReference>
<dbReference type="EMBL" id="JANPWZ010001127">
    <property type="protein sequence ID" value="KAJ3568522.1"/>
    <property type="molecule type" value="Genomic_DNA"/>
</dbReference>
<comment type="caution">
    <text evidence="7">The sequence shown here is derived from an EMBL/GenBank/DDBJ whole genome shotgun (WGS) entry which is preliminary data.</text>
</comment>
<dbReference type="CDD" id="cd12148">
    <property type="entry name" value="fungal_TF_MHR"/>
    <property type="match status" value="1"/>
</dbReference>
<dbReference type="PANTHER" id="PTHR46910">
    <property type="entry name" value="TRANSCRIPTION FACTOR PDR1"/>
    <property type="match status" value="1"/>
</dbReference>
<feature type="region of interest" description="Disordered" evidence="5">
    <location>
        <begin position="51"/>
        <end position="77"/>
    </location>
</feature>
<accession>A0A9W8NCL0</accession>
<keyword evidence="3" id="KW-0238">DNA-binding</keyword>
<dbReference type="InterPro" id="IPR001138">
    <property type="entry name" value="Zn2Cys6_DnaBD"/>
</dbReference>
<gene>
    <name evidence="7" type="ORF">NPX13_g6395</name>
</gene>
<dbReference type="AlphaFoldDB" id="A0A9W8NCL0"/>
<feature type="compositionally biased region" description="Polar residues" evidence="5">
    <location>
        <begin position="65"/>
        <end position="77"/>
    </location>
</feature>
<evidence type="ECO:0000256" key="2">
    <source>
        <dbReference type="ARBA" id="ARBA00022723"/>
    </source>
</evidence>
<keyword evidence="4" id="KW-0539">Nucleus</keyword>
<evidence type="ECO:0000259" key="6">
    <source>
        <dbReference type="PROSITE" id="PS50048"/>
    </source>
</evidence>
<proteinExistence type="predicted"/>
<name>A0A9W8NCL0_9PEZI</name>
<dbReference type="PROSITE" id="PS50048">
    <property type="entry name" value="ZN2_CY6_FUNGAL_2"/>
    <property type="match status" value="1"/>
</dbReference>
<dbReference type="InterPro" id="IPR036864">
    <property type="entry name" value="Zn2-C6_fun-type_DNA-bd_sf"/>
</dbReference>
<dbReference type="SMART" id="SM00066">
    <property type="entry name" value="GAL4"/>
    <property type="match status" value="1"/>
</dbReference>
<evidence type="ECO:0000256" key="4">
    <source>
        <dbReference type="ARBA" id="ARBA00023242"/>
    </source>
</evidence>